<dbReference type="InterPro" id="IPR036566">
    <property type="entry name" value="PYNP-like_C_sf"/>
</dbReference>
<keyword evidence="4 7" id="KW-0328">Glycosyltransferase</keyword>
<name>A0A4V1INT4_9GAMM</name>
<dbReference type="NCBIfam" id="NF004490">
    <property type="entry name" value="PRK05820.1"/>
    <property type="match status" value="1"/>
</dbReference>
<evidence type="ECO:0000256" key="7">
    <source>
        <dbReference type="HAMAP-Rule" id="MF_01628"/>
    </source>
</evidence>
<evidence type="ECO:0000313" key="9">
    <source>
        <dbReference type="EMBL" id="RDH44841.1"/>
    </source>
</evidence>
<dbReference type="EC" id="2.4.2.4" evidence="3 7"/>
<dbReference type="Gene3D" id="1.20.970.10">
    <property type="entry name" value="Transferase, Pyrimidine Nucleoside Phosphorylase, Chain C"/>
    <property type="match status" value="1"/>
</dbReference>
<comment type="subunit">
    <text evidence="2 7">Homodimer.</text>
</comment>
<comment type="similarity">
    <text evidence="1 7">Belongs to the thymidine/pyrimidine-nucleoside phosphorylase family.</text>
</comment>
<dbReference type="InterPro" id="IPR000053">
    <property type="entry name" value="Thymidine/pyrmidine_PPase"/>
</dbReference>
<dbReference type="GO" id="GO:0004645">
    <property type="term" value="F:1,4-alpha-oligoglucan phosphorylase activity"/>
    <property type="evidence" value="ECO:0007669"/>
    <property type="project" value="InterPro"/>
</dbReference>
<dbReference type="PANTHER" id="PTHR10515">
    <property type="entry name" value="THYMIDINE PHOSPHORYLASE"/>
    <property type="match status" value="1"/>
</dbReference>
<dbReference type="FunFam" id="3.40.1030.10:FF:000001">
    <property type="entry name" value="Thymidine phosphorylase"/>
    <property type="match status" value="1"/>
</dbReference>
<dbReference type="Pfam" id="PF00591">
    <property type="entry name" value="Glycos_transf_3"/>
    <property type="match status" value="1"/>
</dbReference>
<proteinExistence type="inferred from homology"/>
<comment type="caution">
    <text evidence="9">The sequence shown here is derived from an EMBL/GenBank/DDBJ whole genome shotgun (WGS) entry which is preliminary data.</text>
</comment>
<dbReference type="NCBIfam" id="TIGR02643">
    <property type="entry name" value="T_phosphoryl"/>
    <property type="match status" value="1"/>
</dbReference>
<dbReference type="InterPro" id="IPR013465">
    <property type="entry name" value="Thymidine_Pase"/>
</dbReference>
<dbReference type="Gene3D" id="3.40.1030.10">
    <property type="entry name" value="Nucleoside phosphorylase/phosphoribosyltransferase catalytic domain"/>
    <property type="match status" value="1"/>
</dbReference>
<keyword evidence="5 7" id="KW-0808">Transferase</keyword>
<evidence type="ECO:0000256" key="5">
    <source>
        <dbReference type="ARBA" id="ARBA00022679"/>
    </source>
</evidence>
<gene>
    <name evidence="7 9" type="primary">deoA</name>
    <name evidence="9" type="ORF">B9G39_16150</name>
</gene>
<comment type="catalytic activity">
    <reaction evidence="6 7">
        <text>thymidine + phosphate = 2-deoxy-alpha-D-ribose 1-phosphate + thymine</text>
        <dbReference type="Rhea" id="RHEA:16037"/>
        <dbReference type="ChEBI" id="CHEBI:17748"/>
        <dbReference type="ChEBI" id="CHEBI:17821"/>
        <dbReference type="ChEBI" id="CHEBI:43474"/>
        <dbReference type="ChEBI" id="CHEBI:57259"/>
        <dbReference type="EC" id="2.4.2.4"/>
    </reaction>
</comment>
<dbReference type="InterPro" id="IPR036320">
    <property type="entry name" value="Glycosyl_Trfase_fam3_N_dom_sf"/>
</dbReference>
<feature type="domain" description="Pyrimidine nucleoside phosphorylase C-terminal" evidence="8">
    <location>
        <begin position="350"/>
        <end position="424"/>
    </location>
</feature>
<dbReference type="FunFam" id="3.90.1170.30:FF:000001">
    <property type="entry name" value="Thymidine phosphorylase"/>
    <property type="match status" value="1"/>
</dbReference>
<dbReference type="EMBL" id="NDXW01000001">
    <property type="protein sequence ID" value="RDH44841.1"/>
    <property type="molecule type" value="Genomic_DNA"/>
</dbReference>
<dbReference type="Pfam" id="PF02885">
    <property type="entry name" value="Glycos_trans_3N"/>
    <property type="match status" value="1"/>
</dbReference>
<dbReference type="SMART" id="SM00941">
    <property type="entry name" value="PYNP_C"/>
    <property type="match status" value="1"/>
</dbReference>
<organism evidence="9 10">
    <name type="scientific">Zooshikella ganghwensis</name>
    <dbReference type="NCBI Taxonomy" id="202772"/>
    <lineage>
        <taxon>Bacteria</taxon>
        <taxon>Pseudomonadati</taxon>
        <taxon>Pseudomonadota</taxon>
        <taxon>Gammaproteobacteria</taxon>
        <taxon>Oceanospirillales</taxon>
        <taxon>Zooshikellaceae</taxon>
        <taxon>Zooshikella</taxon>
    </lineage>
</organism>
<evidence type="ECO:0000256" key="3">
    <source>
        <dbReference type="ARBA" id="ARBA00011892"/>
    </source>
</evidence>
<dbReference type="InterPro" id="IPR000312">
    <property type="entry name" value="Glycosyl_Trfase_fam3"/>
</dbReference>
<dbReference type="InterPro" id="IPR017459">
    <property type="entry name" value="Glycosyl_Trfase_fam3_N_dom"/>
</dbReference>
<dbReference type="Proteomes" id="UP000257039">
    <property type="component" value="Unassembled WGS sequence"/>
</dbReference>
<keyword evidence="10" id="KW-1185">Reference proteome</keyword>
<dbReference type="SUPFAM" id="SSF52418">
    <property type="entry name" value="Nucleoside phosphorylase/phosphoribosyltransferase catalytic domain"/>
    <property type="match status" value="1"/>
</dbReference>
<dbReference type="PROSITE" id="PS00647">
    <property type="entry name" value="THYMID_PHOSPHORYLASE"/>
    <property type="match status" value="1"/>
</dbReference>
<evidence type="ECO:0000256" key="4">
    <source>
        <dbReference type="ARBA" id="ARBA00022676"/>
    </source>
</evidence>
<dbReference type="InterPro" id="IPR013102">
    <property type="entry name" value="PYNP_C"/>
</dbReference>
<evidence type="ECO:0000256" key="2">
    <source>
        <dbReference type="ARBA" id="ARBA00011738"/>
    </source>
</evidence>
<dbReference type="GO" id="GO:0046104">
    <property type="term" value="P:thymidine metabolic process"/>
    <property type="evidence" value="ECO:0007669"/>
    <property type="project" value="UniProtKB-UniRule"/>
</dbReference>
<dbReference type="InterPro" id="IPR018090">
    <property type="entry name" value="Pyrmidine_PPas_bac/euk"/>
</dbReference>
<dbReference type="InterPro" id="IPR035902">
    <property type="entry name" value="Nuc_phospho_transferase"/>
</dbReference>
<evidence type="ECO:0000256" key="6">
    <source>
        <dbReference type="ARBA" id="ARBA00048550"/>
    </source>
</evidence>
<dbReference type="GO" id="GO:0009032">
    <property type="term" value="F:thymidine phosphorylase activity"/>
    <property type="evidence" value="ECO:0007669"/>
    <property type="project" value="UniProtKB-UniRule"/>
</dbReference>
<evidence type="ECO:0000313" key="10">
    <source>
        <dbReference type="Proteomes" id="UP000257039"/>
    </source>
</evidence>
<dbReference type="SUPFAM" id="SSF54680">
    <property type="entry name" value="Pyrimidine nucleoside phosphorylase C-terminal domain"/>
    <property type="match status" value="1"/>
</dbReference>
<dbReference type="AlphaFoldDB" id="A0A4V1INT4"/>
<dbReference type="UniPathway" id="UPA00578">
    <property type="reaction ID" value="UER00638"/>
</dbReference>
<comment type="pathway">
    <text evidence="7">Pyrimidine metabolism; dTMP biosynthesis via salvage pathway; dTMP from thymine: step 1/2.</text>
</comment>
<dbReference type="RefSeq" id="WP_094787908.1">
    <property type="nucleotide sequence ID" value="NZ_NDXW01000001.1"/>
</dbReference>
<dbReference type="SUPFAM" id="SSF47648">
    <property type="entry name" value="Nucleoside phosphorylase/phosphoribosyltransferase N-terminal domain"/>
    <property type="match status" value="1"/>
</dbReference>
<dbReference type="Pfam" id="PF07831">
    <property type="entry name" value="PYNP_C"/>
    <property type="match status" value="1"/>
</dbReference>
<reference evidence="9 10" key="1">
    <citation type="submission" date="2017-04" db="EMBL/GenBank/DDBJ databases">
        <title>Draft genome sequence of Zooshikella ganghwensis VG4 isolated from Red Sea sediments.</title>
        <authorList>
            <person name="Rehman Z."/>
            <person name="Alam I."/>
            <person name="Kamau A."/>
            <person name="Bajic V."/>
            <person name="Leiknes T."/>
        </authorList>
    </citation>
    <scope>NUCLEOTIDE SEQUENCE [LARGE SCALE GENOMIC DNA]</scope>
    <source>
        <strain evidence="9 10">VG4</strain>
    </source>
</reference>
<evidence type="ECO:0000259" key="8">
    <source>
        <dbReference type="SMART" id="SM00941"/>
    </source>
</evidence>
<protein>
    <recommendedName>
        <fullName evidence="3 7">Thymidine phosphorylase</fullName>
        <ecNumber evidence="3 7">2.4.2.4</ecNumber>
    </recommendedName>
    <alternativeName>
        <fullName evidence="7">TdRPase</fullName>
    </alternativeName>
</protein>
<dbReference type="PIRSF" id="PIRSF000478">
    <property type="entry name" value="TP_PyNP"/>
    <property type="match status" value="1"/>
</dbReference>
<dbReference type="NCBIfam" id="TIGR02644">
    <property type="entry name" value="Y_phosphoryl"/>
    <property type="match status" value="1"/>
</dbReference>
<comment type="function">
    <text evidence="7">The enzymes which catalyze the reversible phosphorolysis of pyrimidine nucleosides are involved in the degradation of these compounds and in their utilization as carbon and energy sources, or in the rescue of pyrimidine bases for nucleotide synthesis.</text>
</comment>
<dbReference type="HAMAP" id="MF_01628">
    <property type="entry name" value="Thymid_phosp"/>
    <property type="match status" value="1"/>
</dbReference>
<accession>A0A4V1INT4</accession>
<dbReference type="GO" id="GO:0005829">
    <property type="term" value="C:cytosol"/>
    <property type="evidence" value="ECO:0007669"/>
    <property type="project" value="TreeGrafter"/>
</dbReference>
<dbReference type="Gene3D" id="3.90.1170.30">
    <property type="entry name" value="Pyrimidine nucleoside phosphorylase-like, C-terminal domain"/>
    <property type="match status" value="1"/>
</dbReference>
<dbReference type="InterPro" id="IPR017872">
    <property type="entry name" value="Pyrmidine_PPase_CS"/>
</dbReference>
<evidence type="ECO:0000256" key="1">
    <source>
        <dbReference type="ARBA" id="ARBA00006915"/>
    </source>
</evidence>
<sequence length="446" mass="47604">MFLPQEIIRRKRDGNVLSKAEIEFFVSGITNGNVSEGQISALAMAIFFNGMTMDERVALTLAMRNSGTVLSWDDLNLPGPIIDKHSTGGVGDVVSLMLGPMLAACGGFVPMISGRGLGHTGGTLDKFDSIPGYQTCPDNALFRKTVKDVGVAIIGQTADLAPADKRFYSIRDVTGTVESIHLITASILSKKLAAGLEALIMDVKVGSGAFMPTYEDSKALAESIVAVANGAGTATSALLTDMNECLASSAGNAVEVREAVKYLTGEYRNPRLHEVTIEQCAELLVLSKLANNLDDARSKLNTCLDNGQAAEIFGKMVTSLGGPTDFVENYDNYLEKAEVVKPIYAPTSGYVSAMDTRALGLAVVKLGGGRQRPTDTIDYAVGLTDICQLGNQVDTQTPLLTVHARNEAQFAEVQEQIINAITISDQRPAANPCVYERITKEDVSKQ</sequence>
<dbReference type="PANTHER" id="PTHR10515:SF0">
    <property type="entry name" value="THYMIDINE PHOSPHORYLASE"/>
    <property type="match status" value="1"/>
</dbReference>
<dbReference type="GO" id="GO:0006206">
    <property type="term" value="P:pyrimidine nucleobase metabolic process"/>
    <property type="evidence" value="ECO:0007669"/>
    <property type="project" value="InterPro"/>
</dbReference>